<dbReference type="InterPro" id="IPR000109">
    <property type="entry name" value="POT_fam"/>
</dbReference>
<evidence type="ECO:0000256" key="5">
    <source>
        <dbReference type="ARBA" id="ARBA00023136"/>
    </source>
</evidence>
<evidence type="ECO:0000256" key="4">
    <source>
        <dbReference type="ARBA" id="ARBA00022989"/>
    </source>
</evidence>
<feature type="transmembrane region" description="Helical" evidence="6">
    <location>
        <begin position="251"/>
        <end position="276"/>
    </location>
</feature>
<dbReference type="PANTHER" id="PTHR11654">
    <property type="entry name" value="OLIGOPEPTIDE TRANSPORTER-RELATED"/>
    <property type="match status" value="1"/>
</dbReference>
<evidence type="ECO:0000256" key="3">
    <source>
        <dbReference type="ARBA" id="ARBA00022692"/>
    </source>
</evidence>
<evidence type="ECO:0000313" key="8">
    <source>
        <dbReference type="Proteomes" id="UP000594263"/>
    </source>
</evidence>
<keyword evidence="8" id="KW-1185">Reference proteome</keyword>
<evidence type="ECO:0000256" key="1">
    <source>
        <dbReference type="ARBA" id="ARBA00004141"/>
    </source>
</evidence>
<feature type="transmembrane region" description="Helical" evidence="6">
    <location>
        <begin position="136"/>
        <end position="156"/>
    </location>
</feature>
<dbReference type="GO" id="GO:0022857">
    <property type="term" value="F:transmembrane transporter activity"/>
    <property type="evidence" value="ECO:0007669"/>
    <property type="project" value="InterPro"/>
</dbReference>
<name>A0A7N0TYX4_KALFE</name>
<dbReference type="Pfam" id="PF00854">
    <property type="entry name" value="PTR2"/>
    <property type="match status" value="1"/>
</dbReference>
<evidence type="ECO:0000313" key="7">
    <source>
        <dbReference type="EnsemblPlants" id="Kaladp0048s0181.1.v1.1"/>
    </source>
</evidence>
<dbReference type="GO" id="GO:0016020">
    <property type="term" value="C:membrane"/>
    <property type="evidence" value="ECO:0007669"/>
    <property type="project" value="UniProtKB-SubCell"/>
</dbReference>
<reference evidence="7" key="1">
    <citation type="submission" date="2021-01" db="UniProtKB">
        <authorList>
            <consortium name="EnsemblPlants"/>
        </authorList>
    </citation>
    <scope>IDENTIFICATION</scope>
</reference>
<keyword evidence="4 6" id="KW-1133">Transmembrane helix</keyword>
<dbReference type="EnsemblPlants" id="Kaladp0048s0181.1.v1.1">
    <property type="protein sequence ID" value="Kaladp0048s0181.1.v1.1"/>
    <property type="gene ID" value="Kaladp0048s0181.v1.1"/>
</dbReference>
<dbReference type="Gene3D" id="1.20.1250.20">
    <property type="entry name" value="MFS general substrate transporter like domains"/>
    <property type="match status" value="2"/>
</dbReference>
<dbReference type="SUPFAM" id="SSF103473">
    <property type="entry name" value="MFS general substrate transporter"/>
    <property type="match status" value="1"/>
</dbReference>
<protein>
    <submittedName>
        <fullName evidence="7">Uncharacterized protein</fullName>
    </submittedName>
</protein>
<dbReference type="Proteomes" id="UP000594263">
    <property type="component" value="Unplaced"/>
</dbReference>
<feature type="transmembrane region" description="Helical" evidence="6">
    <location>
        <begin position="374"/>
        <end position="401"/>
    </location>
</feature>
<comment type="similarity">
    <text evidence="2">Belongs to the major facilitator superfamily. Proton-dependent oligopeptide transporter (POT/PTR) (TC 2.A.17) family.</text>
</comment>
<feature type="transmembrane region" description="Helical" evidence="6">
    <location>
        <begin position="111"/>
        <end position="130"/>
    </location>
</feature>
<organism evidence="7 8">
    <name type="scientific">Kalanchoe fedtschenkoi</name>
    <name type="common">Lavender scallops</name>
    <name type="synonym">South American air plant</name>
    <dbReference type="NCBI Taxonomy" id="63787"/>
    <lineage>
        <taxon>Eukaryota</taxon>
        <taxon>Viridiplantae</taxon>
        <taxon>Streptophyta</taxon>
        <taxon>Embryophyta</taxon>
        <taxon>Tracheophyta</taxon>
        <taxon>Spermatophyta</taxon>
        <taxon>Magnoliopsida</taxon>
        <taxon>eudicotyledons</taxon>
        <taxon>Gunneridae</taxon>
        <taxon>Pentapetalae</taxon>
        <taxon>Saxifragales</taxon>
        <taxon>Crassulaceae</taxon>
        <taxon>Kalanchoe</taxon>
    </lineage>
</organism>
<proteinExistence type="inferred from homology"/>
<evidence type="ECO:0000256" key="2">
    <source>
        <dbReference type="ARBA" id="ARBA00005982"/>
    </source>
</evidence>
<feature type="transmembrane region" description="Helical" evidence="6">
    <location>
        <begin position="459"/>
        <end position="478"/>
    </location>
</feature>
<accession>A0A7N0TYX4</accession>
<keyword evidence="3 6" id="KW-0812">Transmembrane</keyword>
<evidence type="ECO:0000256" key="6">
    <source>
        <dbReference type="SAM" id="Phobius"/>
    </source>
</evidence>
<feature type="transmembrane region" description="Helical" evidence="6">
    <location>
        <begin position="413"/>
        <end position="434"/>
    </location>
</feature>
<dbReference type="InterPro" id="IPR036259">
    <property type="entry name" value="MFS_trans_sf"/>
</dbReference>
<keyword evidence="5 6" id="KW-0472">Membrane</keyword>
<feature type="transmembrane region" description="Helical" evidence="6">
    <location>
        <begin position="296"/>
        <end position="313"/>
    </location>
</feature>
<sequence length="506" mass="55878">MEGEAKHEECEVVVDEEKWVCDSSVDYKGRVPVRASTGVWKASLFIISIEFAERLSFFGLSTSLIIYLSKVIHMDLESAAKHVNYWTGVTTYQFDESHAVERRQKMSYFNWWNFGLCAGLLLAVTVLIYVQDNAGWGAADILLTAVMASTIAIFLAGRKIYRYAPPAGSPLTPMFQVAVAAFRKRKLAPPQNASELYEVRGLPGKAQHRLLRGTNKLRFLDKAAIIDHADEEKPLSGWSLSTVTKVEELKLLINIIPIWLTSLPFGVCVAQVTTFFIKQGVTMDRSITSDFQLPAASMYALSALAMIASVILYDKLLVPLLRRVTGNERGITILKRIGFGMIFSIASMVVAALVERKRLGAVARNPSYGSSSMSAFWLAPQFLIIGFGDGFTLVGLQEYFYDQVPDSMRSLGIAFYLSVIGAGNFLSTFVITLANKAAEKGGGRGWIGKDLNVSRLDNFYWLLAAVNAVNLAVYVLLARRYSYKHVQRAAPVSDDNLDGDVEAAIA</sequence>
<feature type="transmembrane region" description="Helical" evidence="6">
    <location>
        <begin position="333"/>
        <end position="354"/>
    </location>
</feature>
<dbReference type="OMA" id="LCHTKNL"/>
<dbReference type="Gramene" id="Kaladp0048s0181.1.v1.1">
    <property type="protein sequence ID" value="Kaladp0048s0181.1.v1.1"/>
    <property type="gene ID" value="Kaladp0048s0181.v1.1"/>
</dbReference>
<comment type="subcellular location">
    <subcellularLocation>
        <location evidence="1">Membrane</location>
        <topology evidence="1">Multi-pass membrane protein</topology>
    </subcellularLocation>
</comment>
<dbReference type="AlphaFoldDB" id="A0A7N0TYX4"/>